<comment type="caution">
    <text evidence="1">The sequence shown here is derived from an EMBL/GenBank/DDBJ whole genome shotgun (WGS) entry which is preliminary data.</text>
</comment>
<dbReference type="EMBL" id="JAVIZC010000003">
    <property type="protein sequence ID" value="MDR6101913.1"/>
    <property type="molecule type" value="Genomic_DNA"/>
</dbReference>
<proteinExistence type="predicted"/>
<evidence type="ECO:0000313" key="1">
    <source>
        <dbReference type="EMBL" id="MDR6101913.1"/>
    </source>
</evidence>
<protein>
    <submittedName>
        <fullName evidence="1">Uncharacterized protein</fullName>
    </submittedName>
</protein>
<gene>
    <name evidence="1" type="ORF">QE369_002110</name>
</gene>
<name>A0AAJ2BDL9_9HYPH</name>
<organism evidence="1 2">
    <name type="scientific">Agrobacterium larrymoorei</name>
    <dbReference type="NCBI Taxonomy" id="160699"/>
    <lineage>
        <taxon>Bacteria</taxon>
        <taxon>Pseudomonadati</taxon>
        <taxon>Pseudomonadota</taxon>
        <taxon>Alphaproteobacteria</taxon>
        <taxon>Hyphomicrobiales</taxon>
        <taxon>Rhizobiaceae</taxon>
        <taxon>Rhizobium/Agrobacterium group</taxon>
        <taxon>Agrobacterium</taxon>
    </lineage>
</organism>
<accession>A0AAJ2BDL9</accession>
<evidence type="ECO:0000313" key="2">
    <source>
        <dbReference type="Proteomes" id="UP001255601"/>
    </source>
</evidence>
<sequence length="77" mass="8688">MRISFGYRRLTPPERLSALTFQETKTIWPGVRPAKFNSAATADRYFHGLLYEATPVVGQEHRFEIHAGSQVIPARGS</sequence>
<dbReference type="RefSeq" id="WP_309770815.1">
    <property type="nucleotide sequence ID" value="NZ_JAVIZC010000003.1"/>
</dbReference>
<dbReference type="AlphaFoldDB" id="A0AAJ2BDL9"/>
<reference evidence="1" key="1">
    <citation type="submission" date="2023-08" db="EMBL/GenBank/DDBJ databases">
        <title>Functional and genomic diversity of the sorghum phyllosphere microbiome.</title>
        <authorList>
            <person name="Shade A."/>
        </authorList>
    </citation>
    <scope>NUCLEOTIDE SEQUENCE</scope>
    <source>
        <strain evidence="1">SORGH_AS_0974</strain>
    </source>
</reference>
<dbReference type="Proteomes" id="UP001255601">
    <property type="component" value="Unassembled WGS sequence"/>
</dbReference>